<organism evidence="10 11">
    <name type="scientific">Sesamum alatum</name>
    <dbReference type="NCBI Taxonomy" id="300844"/>
    <lineage>
        <taxon>Eukaryota</taxon>
        <taxon>Viridiplantae</taxon>
        <taxon>Streptophyta</taxon>
        <taxon>Embryophyta</taxon>
        <taxon>Tracheophyta</taxon>
        <taxon>Spermatophyta</taxon>
        <taxon>Magnoliopsida</taxon>
        <taxon>eudicotyledons</taxon>
        <taxon>Gunneridae</taxon>
        <taxon>Pentapetalae</taxon>
        <taxon>asterids</taxon>
        <taxon>lamiids</taxon>
        <taxon>Lamiales</taxon>
        <taxon>Pedaliaceae</taxon>
        <taxon>Sesamum</taxon>
    </lineage>
</organism>
<dbReference type="SUPFAM" id="SSF103506">
    <property type="entry name" value="Mitochondrial carrier"/>
    <property type="match status" value="1"/>
</dbReference>
<dbReference type="InterPro" id="IPR018108">
    <property type="entry name" value="MCP_transmembrane"/>
</dbReference>
<evidence type="ECO:0000256" key="4">
    <source>
        <dbReference type="ARBA" id="ARBA00022692"/>
    </source>
</evidence>
<comment type="similarity">
    <text evidence="2 9">Belongs to the mitochondrial carrier (TC 2.A.29) family.</text>
</comment>
<dbReference type="PROSITE" id="PS50920">
    <property type="entry name" value="SOLCAR"/>
    <property type="match status" value="1"/>
</dbReference>
<reference evidence="10" key="1">
    <citation type="submission" date="2020-06" db="EMBL/GenBank/DDBJ databases">
        <authorList>
            <person name="Li T."/>
            <person name="Hu X."/>
            <person name="Zhang T."/>
            <person name="Song X."/>
            <person name="Zhang H."/>
            <person name="Dai N."/>
            <person name="Sheng W."/>
            <person name="Hou X."/>
            <person name="Wei L."/>
        </authorList>
    </citation>
    <scope>NUCLEOTIDE SEQUENCE</scope>
    <source>
        <strain evidence="10">3651</strain>
        <tissue evidence="10">Leaf</tissue>
    </source>
</reference>
<protein>
    <submittedName>
        <fullName evidence="10">Uncharacterized protein</fullName>
    </submittedName>
</protein>
<evidence type="ECO:0000256" key="9">
    <source>
        <dbReference type="RuleBase" id="RU000488"/>
    </source>
</evidence>
<dbReference type="InterPro" id="IPR023395">
    <property type="entry name" value="MCP_dom_sf"/>
</dbReference>
<evidence type="ECO:0000313" key="10">
    <source>
        <dbReference type="EMBL" id="KAK4435015.1"/>
    </source>
</evidence>
<reference evidence="10" key="2">
    <citation type="journal article" date="2024" name="Plant">
        <title>Genomic evolution and insights into agronomic trait innovations of Sesamum species.</title>
        <authorList>
            <person name="Miao H."/>
            <person name="Wang L."/>
            <person name="Qu L."/>
            <person name="Liu H."/>
            <person name="Sun Y."/>
            <person name="Le M."/>
            <person name="Wang Q."/>
            <person name="Wei S."/>
            <person name="Zheng Y."/>
            <person name="Lin W."/>
            <person name="Duan Y."/>
            <person name="Cao H."/>
            <person name="Xiong S."/>
            <person name="Wang X."/>
            <person name="Wei L."/>
            <person name="Li C."/>
            <person name="Ma Q."/>
            <person name="Ju M."/>
            <person name="Zhao R."/>
            <person name="Li G."/>
            <person name="Mu C."/>
            <person name="Tian Q."/>
            <person name="Mei H."/>
            <person name="Zhang T."/>
            <person name="Gao T."/>
            <person name="Zhang H."/>
        </authorList>
    </citation>
    <scope>NUCLEOTIDE SEQUENCE</scope>
    <source>
        <strain evidence="10">3651</strain>
    </source>
</reference>
<evidence type="ECO:0000313" key="11">
    <source>
        <dbReference type="Proteomes" id="UP001293254"/>
    </source>
</evidence>
<accession>A0AAE1YQX5</accession>
<keyword evidence="6" id="KW-1133">Transmembrane helix</keyword>
<keyword evidence="3 9" id="KW-0813">Transport</keyword>
<sequence length="174" mass="19402">TKQSFRDKTDFCTLLASNLARTMSTVITAPIDMIKTRLMLPRESKRVGSYRNVLHCAYQGLLTEGPPGLYKGPALIPFHSVEVQLIDGEGEWELRTIEHGGKHLHLKSANTSQKNIEEQTHQHVNAHSSARFDGVAPEPRKGIRSWIDYGVLSSTTKLELDSDTESASESEMAR</sequence>
<dbReference type="GO" id="GO:0016020">
    <property type="term" value="C:membrane"/>
    <property type="evidence" value="ECO:0007669"/>
    <property type="project" value="UniProtKB-SubCell"/>
</dbReference>
<dbReference type="Gene3D" id="1.50.40.10">
    <property type="entry name" value="Mitochondrial carrier domain"/>
    <property type="match status" value="1"/>
</dbReference>
<evidence type="ECO:0000256" key="5">
    <source>
        <dbReference type="ARBA" id="ARBA00022737"/>
    </source>
</evidence>
<feature type="repeat" description="Solcar" evidence="8">
    <location>
        <begin position="8"/>
        <end position="97"/>
    </location>
</feature>
<proteinExistence type="inferred from homology"/>
<evidence type="ECO:0000256" key="2">
    <source>
        <dbReference type="ARBA" id="ARBA00006375"/>
    </source>
</evidence>
<comment type="subcellular location">
    <subcellularLocation>
        <location evidence="1">Membrane</location>
        <topology evidence="1">Multi-pass membrane protein</topology>
    </subcellularLocation>
</comment>
<dbReference type="AlphaFoldDB" id="A0AAE1YQX5"/>
<dbReference type="InterPro" id="IPR050391">
    <property type="entry name" value="Mito_Metabolite_Transporter"/>
</dbReference>
<comment type="caution">
    <text evidence="10">The sequence shown here is derived from an EMBL/GenBank/DDBJ whole genome shotgun (WGS) entry which is preliminary data.</text>
</comment>
<keyword evidence="7 8" id="KW-0472">Membrane</keyword>
<dbReference type="EMBL" id="JACGWO010000002">
    <property type="protein sequence ID" value="KAK4435015.1"/>
    <property type="molecule type" value="Genomic_DNA"/>
</dbReference>
<dbReference type="Pfam" id="PF00153">
    <property type="entry name" value="Mito_carr"/>
    <property type="match status" value="1"/>
</dbReference>
<evidence type="ECO:0000256" key="8">
    <source>
        <dbReference type="PROSITE-ProRule" id="PRU00282"/>
    </source>
</evidence>
<evidence type="ECO:0000256" key="7">
    <source>
        <dbReference type="ARBA" id="ARBA00023136"/>
    </source>
</evidence>
<dbReference type="PANTHER" id="PTHR45618">
    <property type="entry name" value="MITOCHONDRIAL DICARBOXYLATE CARRIER-RELATED"/>
    <property type="match status" value="1"/>
</dbReference>
<evidence type="ECO:0000256" key="6">
    <source>
        <dbReference type="ARBA" id="ARBA00022989"/>
    </source>
</evidence>
<name>A0AAE1YQX5_9LAMI</name>
<evidence type="ECO:0000256" key="1">
    <source>
        <dbReference type="ARBA" id="ARBA00004141"/>
    </source>
</evidence>
<feature type="non-terminal residue" evidence="10">
    <location>
        <position position="174"/>
    </location>
</feature>
<keyword evidence="5" id="KW-0677">Repeat</keyword>
<dbReference type="Proteomes" id="UP001293254">
    <property type="component" value="Unassembled WGS sequence"/>
</dbReference>
<keyword evidence="4 8" id="KW-0812">Transmembrane</keyword>
<evidence type="ECO:0000256" key="3">
    <source>
        <dbReference type="ARBA" id="ARBA00022448"/>
    </source>
</evidence>
<keyword evidence="11" id="KW-1185">Reference proteome</keyword>
<gene>
    <name evidence="10" type="ORF">Salat_0664500</name>
</gene>